<name>U2TSI4_9ACTN</name>
<dbReference type="PATRIC" id="fig|1125712.3.peg.796"/>
<dbReference type="EMBL" id="AWEZ01000030">
    <property type="protein sequence ID" value="ERL09315.1"/>
    <property type="molecule type" value="Genomic_DNA"/>
</dbReference>
<dbReference type="Proteomes" id="UP000016638">
    <property type="component" value="Unassembled WGS sequence"/>
</dbReference>
<dbReference type="AlphaFoldDB" id="U2TSI4"/>
<keyword evidence="2" id="KW-1133">Transmembrane helix</keyword>
<evidence type="ECO:0000256" key="1">
    <source>
        <dbReference type="SAM" id="MobiDB-lite"/>
    </source>
</evidence>
<keyword evidence="2" id="KW-0812">Transmembrane</keyword>
<feature type="compositionally biased region" description="Basic and acidic residues" evidence="1">
    <location>
        <begin position="98"/>
        <end position="113"/>
    </location>
</feature>
<reference evidence="3 4" key="1">
    <citation type="submission" date="2013-08" db="EMBL/GenBank/DDBJ databases">
        <authorList>
            <person name="Durkin A.S."/>
            <person name="Haft D.R."/>
            <person name="McCorrison J."/>
            <person name="Torralba M."/>
            <person name="Gillis M."/>
            <person name="Haft D.H."/>
            <person name="Methe B."/>
            <person name="Sutton G."/>
            <person name="Nelson K.E."/>
        </authorList>
    </citation>
    <scope>NUCLEOTIDE SEQUENCE [LARGE SCALE GENOMIC DNA]</scope>
    <source>
        <strain evidence="3 4">F0195</strain>
    </source>
</reference>
<gene>
    <name evidence="3" type="ORF">HMPREF1316_1856</name>
</gene>
<organism evidence="3 4">
    <name type="scientific">Olsenella profusa F0195</name>
    <dbReference type="NCBI Taxonomy" id="1125712"/>
    <lineage>
        <taxon>Bacteria</taxon>
        <taxon>Bacillati</taxon>
        <taxon>Actinomycetota</taxon>
        <taxon>Coriobacteriia</taxon>
        <taxon>Coriobacteriales</taxon>
        <taxon>Atopobiaceae</taxon>
        <taxon>Olsenella</taxon>
    </lineage>
</organism>
<evidence type="ECO:0000256" key="2">
    <source>
        <dbReference type="SAM" id="Phobius"/>
    </source>
</evidence>
<evidence type="ECO:0000313" key="4">
    <source>
        <dbReference type="Proteomes" id="UP000016638"/>
    </source>
</evidence>
<sequence length="145" mass="16279">MRRTIASPQDAIEAVRDWVAVHRVALGALTALVVVVVALFGPVKNYYVAVRTGQVLQQRYDEVSAQNVALRQDDDRLQSQEGIEDEARKRGYVGKGETPVKVEGEQDGSRQDDPTTPETYPDQRAWYIRVLDALFGYDPKTTWDG</sequence>
<proteinExistence type="predicted"/>
<feature type="region of interest" description="Disordered" evidence="1">
    <location>
        <begin position="70"/>
        <end position="122"/>
    </location>
</feature>
<feature type="transmembrane region" description="Helical" evidence="2">
    <location>
        <begin position="20"/>
        <end position="41"/>
    </location>
</feature>
<evidence type="ECO:0000313" key="3">
    <source>
        <dbReference type="EMBL" id="ERL09315.1"/>
    </source>
</evidence>
<dbReference type="Pfam" id="PF04977">
    <property type="entry name" value="DivIC"/>
    <property type="match status" value="1"/>
</dbReference>
<comment type="caution">
    <text evidence="3">The sequence shown here is derived from an EMBL/GenBank/DDBJ whole genome shotgun (WGS) entry which is preliminary data.</text>
</comment>
<protein>
    <submittedName>
        <fullName evidence="3">Septum formation initiator</fullName>
    </submittedName>
</protein>
<dbReference type="InterPro" id="IPR007060">
    <property type="entry name" value="FtsL/DivIC"/>
</dbReference>
<dbReference type="eggNOG" id="COG2919">
    <property type="taxonomic scope" value="Bacteria"/>
</dbReference>
<dbReference type="STRING" id="1125712.HMPREF1316_1856"/>
<keyword evidence="4" id="KW-1185">Reference proteome</keyword>
<accession>U2TSI4</accession>
<keyword evidence="2" id="KW-0472">Membrane</keyword>